<name>A0A8J2JYB9_9HEXA</name>
<proteinExistence type="predicted"/>
<dbReference type="EMBL" id="CAJVCH010182906">
    <property type="protein sequence ID" value="CAG7729713.1"/>
    <property type="molecule type" value="Genomic_DNA"/>
</dbReference>
<comment type="caution">
    <text evidence="2">The sequence shown here is derived from an EMBL/GenBank/DDBJ whole genome shotgun (WGS) entry which is preliminary data.</text>
</comment>
<accession>A0A8J2JYB9</accession>
<reference evidence="2" key="1">
    <citation type="submission" date="2021-06" db="EMBL/GenBank/DDBJ databases">
        <authorList>
            <person name="Hodson N. C."/>
            <person name="Mongue J. A."/>
            <person name="Jaron S. K."/>
        </authorList>
    </citation>
    <scope>NUCLEOTIDE SEQUENCE</scope>
</reference>
<evidence type="ECO:0000313" key="3">
    <source>
        <dbReference type="Proteomes" id="UP000708208"/>
    </source>
</evidence>
<dbReference type="Proteomes" id="UP000708208">
    <property type="component" value="Unassembled WGS sequence"/>
</dbReference>
<feature type="domain" description="O-acyltransferase WSD1 C-terminal" evidence="1">
    <location>
        <begin position="6"/>
        <end position="127"/>
    </location>
</feature>
<evidence type="ECO:0000259" key="1">
    <source>
        <dbReference type="Pfam" id="PF06974"/>
    </source>
</evidence>
<keyword evidence="3" id="KW-1185">Reference proteome</keyword>
<protein>
    <recommendedName>
        <fullName evidence="1">O-acyltransferase WSD1 C-terminal domain-containing protein</fullName>
    </recommendedName>
</protein>
<dbReference type="AlphaFoldDB" id="A0A8J2JYB9"/>
<evidence type="ECO:0000313" key="2">
    <source>
        <dbReference type="EMBL" id="CAG7729713.1"/>
    </source>
</evidence>
<sequence length="150" mass="16497">MFDSALVVAEWPVKSTCPTERLLKIQRNFKDLNRSSAALGYYYASQFGAYWPISVRKLAMSALNLGVSVGVSNFPVTTAPDYFEGHEFLEYYGGAGTMPPVGICITTGGLNNRQRLYFSVSKSLFPSDDIIENMGTYATLELQALLDATV</sequence>
<dbReference type="InterPro" id="IPR009721">
    <property type="entry name" value="O-acyltransferase_WSD1_C"/>
</dbReference>
<dbReference type="Pfam" id="PF06974">
    <property type="entry name" value="WS_DGAT_C"/>
    <property type="match status" value="1"/>
</dbReference>
<organism evidence="2 3">
    <name type="scientific">Allacma fusca</name>
    <dbReference type="NCBI Taxonomy" id="39272"/>
    <lineage>
        <taxon>Eukaryota</taxon>
        <taxon>Metazoa</taxon>
        <taxon>Ecdysozoa</taxon>
        <taxon>Arthropoda</taxon>
        <taxon>Hexapoda</taxon>
        <taxon>Collembola</taxon>
        <taxon>Symphypleona</taxon>
        <taxon>Sminthuridae</taxon>
        <taxon>Allacma</taxon>
    </lineage>
</organism>
<gene>
    <name evidence="2" type="ORF">AFUS01_LOCUS18407</name>
</gene>